<name>A0ACB1B352_MELEN</name>
<gene>
    <name evidence="1" type="ORF">MENTE1834_LOCUS46758</name>
</gene>
<keyword evidence="2" id="KW-1185">Reference proteome</keyword>
<proteinExistence type="predicted"/>
<protein>
    <submittedName>
        <fullName evidence="1">Uncharacterized protein</fullName>
    </submittedName>
</protein>
<evidence type="ECO:0000313" key="1">
    <source>
        <dbReference type="EMBL" id="CAK5120507.1"/>
    </source>
</evidence>
<evidence type="ECO:0000313" key="2">
    <source>
        <dbReference type="Proteomes" id="UP001497535"/>
    </source>
</evidence>
<accession>A0ACB1B352</accession>
<organism evidence="1 2">
    <name type="scientific">Meloidogyne enterolobii</name>
    <name type="common">Root-knot nematode worm</name>
    <name type="synonym">Meloidogyne mayaguensis</name>
    <dbReference type="NCBI Taxonomy" id="390850"/>
    <lineage>
        <taxon>Eukaryota</taxon>
        <taxon>Metazoa</taxon>
        <taxon>Ecdysozoa</taxon>
        <taxon>Nematoda</taxon>
        <taxon>Chromadorea</taxon>
        <taxon>Rhabditida</taxon>
        <taxon>Tylenchina</taxon>
        <taxon>Tylenchomorpha</taxon>
        <taxon>Tylenchoidea</taxon>
        <taxon>Meloidogynidae</taxon>
        <taxon>Meloidogyninae</taxon>
        <taxon>Meloidogyne</taxon>
    </lineage>
</organism>
<comment type="caution">
    <text evidence="1">The sequence shown here is derived from an EMBL/GenBank/DDBJ whole genome shotgun (WGS) entry which is preliminary data.</text>
</comment>
<sequence>MKHQNSEKNGETHSIPSNINSMDQRQINSEIQRFESVHPCIYRIYDLIGKIENKHVGDLVRQQVMNIENAFVNSQEWTLGRSINEIKLGVLGSDNSFKNSLIHHFLTQNWNWNDAPEGGRFKKEVEVDGQSHLLLIRDEGTREPNFLQFSKWMDALLIVFSLENRKTFQDALKSLDLVNNHRSLDEENVPIFLVGMKNMCRTNFQRAVTEDEAYHTARIRKMRGYFECLDENDVHPVFNNICNFVAQQMNTSKCCSSSSYRGNQNCGNVAIPVIPVDSAMPSTSFPLPIPPTNYRHQRSISVMPINNNAHPSFTSSYSSHNNNMFQLDRPPRYEEISTKQHGFPSPNILHNNQSYSFAETPINFDSFSLTEHERCDRRFLLSEQQRYPHFGVEQQQSNIFPAFSHCSLVDSSHCQIPANQLSSAPYTRSSSNMLHQNCFHHHRPCSDPNGSQSPNNKFEAEQIMDSRRRQQQQQSIFPQTLSAASSCTLAVNNNNGLVGNPTPGSTPKIERKSKRISNIFRKEHVPSSEERKKEIVAEKNLGVGRAIPLKQGQLYKRSKNGLNKEWKKKFVCLYSDGRLCYHQNMKEYKEKESRGKEIYLGLATVRTSDRHKQKGNRNSLLPQEINRQQNNRQPCNNPNVFPYEFEDNLKSPTGENSEGITDGAENENCVGGMVTSTSSSVLISGGGSGFDRDGGGKNIEKKESHKEKKKKAKRIGSGLKNDEDEECCEFEIVSCDQKSWEFSASSVEERDAWVSVIEREIERCLQQKLSLKDQQQLSDQRNGHNGDNKARDNSVKEATENRRAEIQALRQIDGNEKCADCNSLNPDWASINLGILICIECSGIHRKLGSHISRVRSLELDDWPFEHIVVMQSIGNTLAKKIWEYNASPASTVDMNSREQKERWIQMKYVEKLFLPPLSNDKTPIQQLVDAVLSRNVFNLLTILPRLNKNDINAPISGSNDKRTVVHLACGIGAPEILQLLIWSNACITTLDDQGRSALWHAQLNGSVDCISILTRAGLRENDCESVTKENKSR</sequence>
<dbReference type="EMBL" id="CAVMJV010000175">
    <property type="protein sequence ID" value="CAK5120507.1"/>
    <property type="molecule type" value="Genomic_DNA"/>
</dbReference>
<reference evidence="1" key="1">
    <citation type="submission" date="2023-11" db="EMBL/GenBank/DDBJ databases">
        <authorList>
            <person name="Poullet M."/>
        </authorList>
    </citation>
    <scope>NUCLEOTIDE SEQUENCE</scope>
    <source>
        <strain evidence="1">E1834</strain>
    </source>
</reference>
<dbReference type="Proteomes" id="UP001497535">
    <property type="component" value="Unassembled WGS sequence"/>
</dbReference>